<evidence type="ECO:0000256" key="6">
    <source>
        <dbReference type="ARBA" id="ARBA00023033"/>
    </source>
</evidence>
<dbReference type="GO" id="GO:0008395">
    <property type="term" value="F:steroid hydroxylase activity"/>
    <property type="evidence" value="ECO:0007669"/>
    <property type="project" value="TreeGrafter"/>
</dbReference>
<dbReference type="PANTHER" id="PTHR24300:SF403">
    <property type="entry name" value="CYTOCHROME P450 306A1"/>
    <property type="match status" value="1"/>
</dbReference>
<dbReference type="PROSITE" id="PS00086">
    <property type="entry name" value="CYTOCHROME_P450"/>
    <property type="match status" value="1"/>
</dbReference>
<feature type="binding site" description="axial binding residue" evidence="7">
    <location>
        <position position="447"/>
    </location>
    <ligand>
        <name>heme</name>
        <dbReference type="ChEBI" id="CHEBI:30413"/>
    </ligand>
    <ligandPart>
        <name>Fe</name>
        <dbReference type="ChEBI" id="CHEBI:18248"/>
    </ligandPart>
</feature>
<dbReference type="Gene3D" id="1.10.630.10">
    <property type="entry name" value="Cytochrome P450"/>
    <property type="match status" value="1"/>
</dbReference>
<dbReference type="InterPro" id="IPR036396">
    <property type="entry name" value="Cyt_P450_sf"/>
</dbReference>
<dbReference type="GO" id="GO:0005737">
    <property type="term" value="C:cytoplasm"/>
    <property type="evidence" value="ECO:0007669"/>
    <property type="project" value="TreeGrafter"/>
</dbReference>
<comment type="cofactor">
    <cofactor evidence="1 7">
        <name>heme</name>
        <dbReference type="ChEBI" id="CHEBI:30413"/>
    </cofactor>
</comment>
<dbReference type="InterPro" id="IPR050182">
    <property type="entry name" value="Cytochrome_P450_fam2"/>
</dbReference>
<name>A0A9X6RKM4_HYPEX</name>
<evidence type="ECO:0000313" key="11">
    <source>
        <dbReference type="Proteomes" id="UP000192578"/>
    </source>
</evidence>
<dbReference type="GO" id="GO:0020037">
    <property type="term" value="F:heme binding"/>
    <property type="evidence" value="ECO:0007669"/>
    <property type="project" value="InterPro"/>
</dbReference>
<dbReference type="GO" id="GO:0006805">
    <property type="term" value="P:xenobiotic metabolic process"/>
    <property type="evidence" value="ECO:0007669"/>
    <property type="project" value="TreeGrafter"/>
</dbReference>
<keyword evidence="9" id="KW-1133">Transmembrane helix</keyword>
<feature type="transmembrane region" description="Helical" evidence="9">
    <location>
        <begin position="303"/>
        <end position="326"/>
    </location>
</feature>
<dbReference type="EMBL" id="MTYJ01000219">
    <property type="protein sequence ID" value="OWA51244.1"/>
    <property type="molecule type" value="Genomic_DNA"/>
</dbReference>
<organism evidence="10 11">
    <name type="scientific">Hypsibius exemplaris</name>
    <name type="common">Freshwater tardigrade</name>
    <dbReference type="NCBI Taxonomy" id="2072580"/>
    <lineage>
        <taxon>Eukaryota</taxon>
        <taxon>Metazoa</taxon>
        <taxon>Ecdysozoa</taxon>
        <taxon>Tardigrada</taxon>
        <taxon>Eutardigrada</taxon>
        <taxon>Parachela</taxon>
        <taxon>Hypsibioidea</taxon>
        <taxon>Hypsibiidae</taxon>
        <taxon>Hypsibius</taxon>
    </lineage>
</organism>
<evidence type="ECO:0000256" key="1">
    <source>
        <dbReference type="ARBA" id="ARBA00001971"/>
    </source>
</evidence>
<accession>A0A9X6RKM4</accession>
<evidence type="ECO:0000256" key="2">
    <source>
        <dbReference type="ARBA" id="ARBA00010617"/>
    </source>
</evidence>
<evidence type="ECO:0000256" key="5">
    <source>
        <dbReference type="ARBA" id="ARBA00023004"/>
    </source>
</evidence>
<dbReference type="AlphaFoldDB" id="A0A9X6RKM4"/>
<dbReference type="GO" id="GO:0006082">
    <property type="term" value="P:organic acid metabolic process"/>
    <property type="evidence" value="ECO:0007669"/>
    <property type="project" value="TreeGrafter"/>
</dbReference>
<keyword evidence="7 8" id="KW-0349">Heme</keyword>
<evidence type="ECO:0000256" key="7">
    <source>
        <dbReference type="PIRSR" id="PIRSR602401-1"/>
    </source>
</evidence>
<proteinExistence type="inferred from homology"/>
<evidence type="ECO:0000256" key="3">
    <source>
        <dbReference type="ARBA" id="ARBA00022723"/>
    </source>
</evidence>
<gene>
    <name evidence="10" type="ORF">BV898_15737</name>
</gene>
<keyword evidence="9" id="KW-0812">Transmembrane</keyword>
<protein>
    <submittedName>
        <fullName evidence="10">Cytochrome P450 2J2</fullName>
    </submittedName>
</protein>
<dbReference type="GO" id="GO:0016712">
    <property type="term" value="F:oxidoreductase activity, acting on paired donors, with incorporation or reduction of molecular oxygen, reduced flavin or flavoprotein as one donor, and incorporation of one atom of oxygen"/>
    <property type="evidence" value="ECO:0007669"/>
    <property type="project" value="TreeGrafter"/>
</dbReference>
<evidence type="ECO:0000256" key="9">
    <source>
        <dbReference type="SAM" id="Phobius"/>
    </source>
</evidence>
<dbReference type="InterPro" id="IPR001128">
    <property type="entry name" value="Cyt_P450"/>
</dbReference>
<dbReference type="OrthoDB" id="6422360at2759"/>
<keyword evidence="6 8" id="KW-0503">Monooxygenase</keyword>
<dbReference type="PANTHER" id="PTHR24300">
    <property type="entry name" value="CYTOCHROME P450 508A4-RELATED"/>
    <property type="match status" value="1"/>
</dbReference>
<dbReference type="SUPFAM" id="SSF48264">
    <property type="entry name" value="Cytochrome P450"/>
    <property type="match status" value="1"/>
</dbReference>
<dbReference type="Pfam" id="PF00067">
    <property type="entry name" value="p450"/>
    <property type="match status" value="1"/>
</dbReference>
<evidence type="ECO:0000313" key="10">
    <source>
        <dbReference type="EMBL" id="OWA51244.1"/>
    </source>
</evidence>
<keyword evidence="4 8" id="KW-0560">Oxidoreductase</keyword>
<comment type="similarity">
    <text evidence="2 8">Belongs to the cytochrome P450 family.</text>
</comment>
<keyword evidence="11" id="KW-1185">Reference proteome</keyword>
<dbReference type="Proteomes" id="UP000192578">
    <property type="component" value="Unassembled WGS sequence"/>
</dbReference>
<dbReference type="InterPro" id="IPR017972">
    <property type="entry name" value="Cyt_P450_CS"/>
</dbReference>
<dbReference type="GO" id="GO:0005506">
    <property type="term" value="F:iron ion binding"/>
    <property type="evidence" value="ECO:0007669"/>
    <property type="project" value="InterPro"/>
</dbReference>
<dbReference type="InterPro" id="IPR002401">
    <property type="entry name" value="Cyt_P450_E_grp-I"/>
</dbReference>
<dbReference type="PRINTS" id="PR00463">
    <property type="entry name" value="EP450I"/>
</dbReference>
<comment type="caution">
    <text evidence="10">The sequence shown here is derived from an EMBL/GenBank/DDBJ whole genome shotgun (WGS) entry which is preliminary data.</text>
</comment>
<dbReference type="PRINTS" id="PR00385">
    <property type="entry name" value="P450"/>
</dbReference>
<evidence type="ECO:0000256" key="4">
    <source>
        <dbReference type="ARBA" id="ARBA00023002"/>
    </source>
</evidence>
<dbReference type="FunFam" id="1.10.630.10:FF:000036">
    <property type="entry name" value="CYtochrome P450 family"/>
    <property type="match status" value="1"/>
</dbReference>
<sequence length="508" mass="56794">MGVFAVALGPLLLLLFCYFCYVGFHRHRKNRNVPPGPWGIPYLGYLPFLGPHPRNTFNRLGKKYGNIFSFYLGSRLAVVLNDHQAITAALQEQAEVFSGRAGGFVASYLRTGVERATHGIGTPGGSTFKEGRKFMLQTFRDLGMGKSKLQGSIIQEANGLVDLANKFNGQPFDPFPLLNTAVANCVGALCFGPEFSRNDPSFGQVLTGLSIAESYRYTLSPLQWFPWLRFLPGPFQKKWHQTVANTKERLQFVRGMVKEHRVTFSQANTRDYIDAFFHRQAHIKGSGADLPPIFKDEELEANLGSFFGAGMTLTAVTLTWALVFLLNYPDVQKRIHQELDQRIDPGQVVELEDRAKLPYVEAVIREVLRLADTVPLILPRANLRETVLLGHRIPADSVIFSNFKAVNDDPALWHDPLVFDPTRFLAKDGSVHEPSHFAPFSLGKRACVGESLARMILFLLFANLMQQLVIKTPPGIAPPLLTQRVTSQTSTPMPFRVCAVPRIKMNQL</sequence>
<reference evidence="11" key="1">
    <citation type="submission" date="2017-01" db="EMBL/GenBank/DDBJ databases">
        <title>Comparative genomics of anhydrobiosis in the tardigrade Hypsibius dujardini.</title>
        <authorList>
            <person name="Yoshida Y."/>
            <person name="Koutsovoulos G."/>
            <person name="Laetsch D."/>
            <person name="Stevens L."/>
            <person name="Kumar S."/>
            <person name="Horikawa D."/>
            <person name="Ishino K."/>
            <person name="Komine S."/>
            <person name="Tomita M."/>
            <person name="Blaxter M."/>
            <person name="Arakawa K."/>
        </authorList>
    </citation>
    <scope>NUCLEOTIDE SEQUENCE [LARGE SCALE GENOMIC DNA]</scope>
    <source>
        <strain evidence="11">Z151</strain>
    </source>
</reference>
<keyword evidence="5 7" id="KW-0408">Iron</keyword>
<evidence type="ECO:0000256" key="8">
    <source>
        <dbReference type="RuleBase" id="RU000461"/>
    </source>
</evidence>
<keyword evidence="9" id="KW-0472">Membrane</keyword>
<keyword evidence="3 7" id="KW-0479">Metal-binding</keyword>